<dbReference type="PANTHER" id="PTHR34295:SF1">
    <property type="entry name" value="BIOTIN TRANSPORTER BIOY"/>
    <property type="match status" value="1"/>
</dbReference>
<keyword evidence="1" id="KW-0812">Transmembrane</keyword>
<dbReference type="GO" id="GO:0005886">
    <property type="term" value="C:plasma membrane"/>
    <property type="evidence" value="ECO:0007669"/>
    <property type="project" value="InterPro"/>
</dbReference>
<feature type="transmembrane region" description="Helical" evidence="1">
    <location>
        <begin position="132"/>
        <end position="150"/>
    </location>
</feature>
<evidence type="ECO:0000256" key="1">
    <source>
        <dbReference type="SAM" id="Phobius"/>
    </source>
</evidence>
<reference evidence="2" key="1">
    <citation type="submission" date="2020-05" db="EMBL/GenBank/DDBJ databases">
        <authorList>
            <person name="Chiriac C."/>
            <person name="Salcher M."/>
            <person name="Ghai R."/>
            <person name="Kavagutti S V."/>
        </authorList>
    </citation>
    <scope>NUCLEOTIDE SEQUENCE</scope>
</reference>
<name>A0A6J6BX85_9ZZZZ</name>
<dbReference type="Gene3D" id="1.10.1760.20">
    <property type="match status" value="1"/>
</dbReference>
<accession>A0A6J6BX85</accession>
<dbReference type="EMBL" id="CAEZSJ010000116">
    <property type="protein sequence ID" value="CAB4543682.1"/>
    <property type="molecule type" value="Genomic_DNA"/>
</dbReference>
<feature type="transmembrane region" description="Helical" evidence="1">
    <location>
        <begin position="56"/>
        <end position="83"/>
    </location>
</feature>
<keyword evidence="1" id="KW-1133">Transmembrane helix</keyword>
<sequence length="194" mass="20658">MVQISQVSTLRSAVIPRTTAVTQISLILSGTVFLAAMAQISFPIPGSPVPFTGQTLGVLLLGTAYGATLGFSTMAFYLLMGIIGAPIFASGSHGVEKIGGPTGGYLVGMLISTLVLGALAGRKWDQRIKTVIPTMIIGNTIIFTAGLFWLQQYTGQSWSWTFEKGLTPFIFGEVIKIAIASTALPVLWRFVSKR</sequence>
<protein>
    <submittedName>
        <fullName evidence="2">Unannotated protein</fullName>
    </submittedName>
</protein>
<gene>
    <name evidence="2" type="ORF">UFOPK1425_00697</name>
</gene>
<dbReference type="Pfam" id="PF02632">
    <property type="entry name" value="BioY"/>
    <property type="match status" value="1"/>
</dbReference>
<dbReference type="AlphaFoldDB" id="A0A6J6BX85"/>
<feature type="transmembrane region" description="Helical" evidence="1">
    <location>
        <begin position="170"/>
        <end position="191"/>
    </location>
</feature>
<proteinExistence type="predicted"/>
<keyword evidence="1" id="KW-0472">Membrane</keyword>
<dbReference type="GO" id="GO:0015225">
    <property type="term" value="F:biotin transmembrane transporter activity"/>
    <property type="evidence" value="ECO:0007669"/>
    <property type="project" value="InterPro"/>
</dbReference>
<organism evidence="2">
    <name type="scientific">freshwater metagenome</name>
    <dbReference type="NCBI Taxonomy" id="449393"/>
    <lineage>
        <taxon>unclassified sequences</taxon>
        <taxon>metagenomes</taxon>
        <taxon>ecological metagenomes</taxon>
    </lineage>
</organism>
<feature type="transmembrane region" description="Helical" evidence="1">
    <location>
        <begin position="103"/>
        <end position="120"/>
    </location>
</feature>
<dbReference type="PANTHER" id="PTHR34295">
    <property type="entry name" value="BIOTIN TRANSPORTER BIOY"/>
    <property type="match status" value="1"/>
</dbReference>
<evidence type="ECO:0000313" key="2">
    <source>
        <dbReference type="EMBL" id="CAB4543682.1"/>
    </source>
</evidence>
<dbReference type="PIRSF" id="PIRSF016661">
    <property type="entry name" value="BioY"/>
    <property type="match status" value="1"/>
</dbReference>
<dbReference type="InterPro" id="IPR003784">
    <property type="entry name" value="BioY"/>
</dbReference>
<feature type="transmembrane region" description="Helical" evidence="1">
    <location>
        <begin position="20"/>
        <end position="44"/>
    </location>
</feature>